<feature type="non-terminal residue" evidence="1">
    <location>
        <position position="1"/>
    </location>
</feature>
<dbReference type="Proteomes" id="UP001215280">
    <property type="component" value="Unassembled WGS sequence"/>
</dbReference>
<reference evidence="1" key="1">
    <citation type="submission" date="2023-03" db="EMBL/GenBank/DDBJ databases">
        <title>Massive genome expansion in bonnet fungi (Mycena s.s.) driven by repeated elements and novel gene families across ecological guilds.</title>
        <authorList>
            <consortium name="Lawrence Berkeley National Laboratory"/>
            <person name="Harder C.B."/>
            <person name="Miyauchi S."/>
            <person name="Viragh M."/>
            <person name="Kuo A."/>
            <person name="Thoen E."/>
            <person name="Andreopoulos B."/>
            <person name="Lu D."/>
            <person name="Skrede I."/>
            <person name="Drula E."/>
            <person name="Henrissat B."/>
            <person name="Morin E."/>
            <person name="Kohler A."/>
            <person name="Barry K."/>
            <person name="LaButti K."/>
            <person name="Morin E."/>
            <person name="Salamov A."/>
            <person name="Lipzen A."/>
            <person name="Mereny Z."/>
            <person name="Hegedus B."/>
            <person name="Baldrian P."/>
            <person name="Stursova M."/>
            <person name="Weitz H."/>
            <person name="Taylor A."/>
            <person name="Grigoriev I.V."/>
            <person name="Nagy L.G."/>
            <person name="Martin F."/>
            <person name="Kauserud H."/>
        </authorList>
    </citation>
    <scope>NUCLEOTIDE SEQUENCE</scope>
    <source>
        <strain evidence="1">CBHHK188m</strain>
    </source>
</reference>
<dbReference type="AlphaFoldDB" id="A0AAD7NNX8"/>
<evidence type="ECO:0000313" key="3">
    <source>
        <dbReference type="Proteomes" id="UP001215280"/>
    </source>
</evidence>
<protein>
    <submittedName>
        <fullName evidence="1">Uncharacterized protein</fullName>
    </submittedName>
</protein>
<keyword evidence="3" id="KW-1185">Reference proteome</keyword>
<accession>A0AAD7NNX8</accession>
<comment type="caution">
    <text evidence="1">The sequence shown here is derived from an EMBL/GenBank/DDBJ whole genome shotgun (WGS) entry which is preliminary data.</text>
</comment>
<dbReference type="EMBL" id="JARJLG010000025">
    <property type="protein sequence ID" value="KAJ7769612.1"/>
    <property type="molecule type" value="Genomic_DNA"/>
</dbReference>
<gene>
    <name evidence="2" type="ORF">DFH07DRAFT_716284</name>
    <name evidence="1" type="ORF">DFH07DRAFT_718468</name>
</gene>
<sequence>TLTLSQYLDDFSKALASEVRMLLGEVGKLRDELGYLLYMKSKYGPGGEFEPDW</sequence>
<proteinExistence type="predicted"/>
<name>A0AAD7NNX8_9AGAR</name>
<evidence type="ECO:0000313" key="1">
    <source>
        <dbReference type="EMBL" id="KAJ7769611.1"/>
    </source>
</evidence>
<organism evidence="1 3">
    <name type="scientific">Mycena maculata</name>
    <dbReference type="NCBI Taxonomy" id="230809"/>
    <lineage>
        <taxon>Eukaryota</taxon>
        <taxon>Fungi</taxon>
        <taxon>Dikarya</taxon>
        <taxon>Basidiomycota</taxon>
        <taxon>Agaricomycotina</taxon>
        <taxon>Agaricomycetes</taxon>
        <taxon>Agaricomycetidae</taxon>
        <taxon>Agaricales</taxon>
        <taxon>Marasmiineae</taxon>
        <taxon>Mycenaceae</taxon>
        <taxon>Mycena</taxon>
    </lineage>
</organism>
<evidence type="ECO:0000313" key="2">
    <source>
        <dbReference type="EMBL" id="KAJ7769612.1"/>
    </source>
</evidence>
<feature type="non-terminal residue" evidence="1">
    <location>
        <position position="53"/>
    </location>
</feature>
<dbReference type="EMBL" id="JARJLG010000025">
    <property type="protein sequence ID" value="KAJ7769611.1"/>
    <property type="molecule type" value="Genomic_DNA"/>
</dbReference>